<keyword evidence="12" id="KW-1185">Reference proteome</keyword>
<dbReference type="HAMAP" id="MF_00112">
    <property type="entry name" value="GGGP_HepGP_synthase"/>
    <property type="match status" value="1"/>
</dbReference>
<organism evidence="11 12">
    <name type="scientific">Halocatena salina</name>
    <dbReference type="NCBI Taxonomy" id="2934340"/>
    <lineage>
        <taxon>Archaea</taxon>
        <taxon>Methanobacteriati</taxon>
        <taxon>Methanobacteriota</taxon>
        <taxon>Stenosarchaea group</taxon>
        <taxon>Halobacteria</taxon>
        <taxon>Halobacteriales</taxon>
        <taxon>Natronomonadaceae</taxon>
        <taxon>Halocatena</taxon>
    </lineage>
</organism>
<gene>
    <name evidence="11" type="ORF">MW046_08620</name>
</gene>
<dbReference type="GO" id="GO:0120536">
    <property type="term" value="F:heptaprenylglyceryl phosphate synthase activity"/>
    <property type="evidence" value="ECO:0007669"/>
    <property type="project" value="UniProtKB-ARBA"/>
</dbReference>
<proteinExistence type="inferred from homology"/>
<feature type="binding site" evidence="10">
    <location>
        <position position="191"/>
    </location>
    <ligand>
        <name>sn-glycerol 1-phosphate</name>
        <dbReference type="ChEBI" id="CHEBI:57685"/>
    </ligand>
</feature>
<evidence type="ECO:0000256" key="10">
    <source>
        <dbReference type="HAMAP-Rule" id="MF_00112"/>
    </source>
</evidence>
<evidence type="ECO:0000256" key="3">
    <source>
        <dbReference type="ARBA" id="ARBA00022679"/>
    </source>
</evidence>
<dbReference type="InterPro" id="IPR038597">
    <property type="entry name" value="GGGP/HepGP_synthase_sf"/>
</dbReference>
<dbReference type="PANTHER" id="PTHR40029">
    <property type="match status" value="1"/>
</dbReference>
<comment type="pathway">
    <text evidence="10">Membrane lipid metabolism; glycerophospholipid metabolism.</text>
</comment>
<dbReference type="NCBIfam" id="NF003199">
    <property type="entry name" value="PRK04169.1-3"/>
    <property type="match status" value="1"/>
</dbReference>
<accession>A0A8T9ZZ46</accession>
<dbReference type="GO" id="GO:0005737">
    <property type="term" value="C:cytoplasm"/>
    <property type="evidence" value="ECO:0007669"/>
    <property type="project" value="UniProtKB-SubCell"/>
</dbReference>
<dbReference type="EC" id="2.5.1.41" evidence="10"/>
<evidence type="ECO:0000313" key="12">
    <source>
        <dbReference type="Proteomes" id="UP000831768"/>
    </source>
</evidence>
<evidence type="ECO:0000256" key="6">
    <source>
        <dbReference type="ARBA" id="ARBA00023098"/>
    </source>
</evidence>
<dbReference type="SUPFAM" id="SSF51395">
    <property type="entry name" value="FMN-linked oxidoreductases"/>
    <property type="match status" value="1"/>
</dbReference>
<evidence type="ECO:0000256" key="5">
    <source>
        <dbReference type="ARBA" id="ARBA00022842"/>
    </source>
</evidence>
<feature type="binding site" evidence="10">
    <location>
        <begin position="161"/>
        <end position="166"/>
    </location>
    <ligand>
        <name>sn-glycerol 1-phosphate</name>
        <dbReference type="ChEBI" id="CHEBI:57685"/>
    </ligand>
</feature>
<feature type="binding site" evidence="10">
    <location>
        <position position="12"/>
    </location>
    <ligand>
        <name>sn-glycerol 1-phosphate</name>
        <dbReference type="ChEBI" id="CHEBI:57685"/>
    </ligand>
</feature>
<feature type="binding site" evidence="10">
    <location>
        <position position="14"/>
    </location>
    <ligand>
        <name>Mg(2+)</name>
        <dbReference type="ChEBI" id="CHEBI:18420"/>
    </ligand>
</feature>
<comment type="catalytic activity">
    <reaction evidence="9 10">
        <text>sn-glycerol 1-phosphate + (2E,6E,10E)-geranylgeranyl diphosphate = sn-3-O-(geranylgeranyl)glycerol 1-phosphate + diphosphate</text>
        <dbReference type="Rhea" id="RHEA:23404"/>
        <dbReference type="ChEBI" id="CHEBI:33019"/>
        <dbReference type="ChEBI" id="CHEBI:57677"/>
        <dbReference type="ChEBI" id="CHEBI:57685"/>
        <dbReference type="ChEBI" id="CHEBI:58756"/>
        <dbReference type="EC" id="2.5.1.41"/>
    </reaction>
</comment>
<dbReference type="Proteomes" id="UP000831768">
    <property type="component" value="Chromosome"/>
</dbReference>
<comment type="similarity">
    <text evidence="10">Belongs to the GGGP/HepGP synthase family. Group I subfamily.</text>
</comment>
<dbReference type="GeneID" id="71928105"/>
<dbReference type="EMBL" id="CP096019">
    <property type="protein sequence ID" value="UPM42030.1"/>
    <property type="molecule type" value="Genomic_DNA"/>
</dbReference>
<name>A0A8T9ZZ46_9EURY</name>
<protein>
    <recommendedName>
        <fullName evidence="10">Geranylgeranylglyceryl phosphate synthase</fullName>
        <shortName evidence="10">GGGP synthase</shortName>
        <shortName evidence="10">GGGPS</shortName>
        <ecNumber evidence="10">2.5.1.41</ecNumber>
    </recommendedName>
    <alternativeName>
        <fullName evidence="10">(S)-3-O-geranylgeranylglyceryl phosphate synthase</fullName>
    </alternativeName>
    <alternativeName>
        <fullName evidence="10">Phosphoglycerol geranylgeranyltransferase</fullName>
    </alternativeName>
</protein>
<comment type="cofactor">
    <cofactor evidence="10">
        <name>Mg(2+)</name>
        <dbReference type="ChEBI" id="CHEBI:18420"/>
    </cofactor>
</comment>
<comment type="caution">
    <text evidence="10">Lacks conserved residue(s) required for the propagation of feature annotation.</text>
</comment>
<dbReference type="InterPro" id="IPR039074">
    <property type="entry name" value="GGGP/HepGP_synthase_I"/>
</dbReference>
<comment type="function">
    <text evidence="10">Prenyltransferase that catalyzes the transfer of the geranylgeranyl moiety of geranylgeranyl diphosphate (GGPP) to the C3 hydroxyl of sn-glycerol-1-phosphate (G1P). This reaction is the first ether-bond-formation step in the biosynthesis of archaeal membrane lipids.</text>
</comment>
<dbReference type="Gene3D" id="3.20.20.390">
    <property type="entry name" value="FMN-linked oxidoreductases"/>
    <property type="match status" value="1"/>
</dbReference>
<keyword evidence="3 10" id="KW-0808">Transferase</keyword>
<feature type="binding site" evidence="10">
    <location>
        <position position="41"/>
    </location>
    <ligand>
        <name>Mg(2+)</name>
        <dbReference type="ChEBI" id="CHEBI:18420"/>
    </ligand>
</feature>
<dbReference type="AlphaFoldDB" id="A0A8T9ZZ46"/>
<evidence type="ECO:0000256" key="1">
    <source>
        <dbReference type="ARBA" id="ARBA00022490"/>
    </source>
</evidence>
<sequence>MQPWEDWDHVVKIDPDKTLLDDESVEDVGKTGTDAIIVGGTMGMTEEKMTRVIEACSGVSVPVFIEPSGTGVVVHSDVLDGYLIPVVINAGDISWLTGMHKEWVRLDDSIDWAHTFPEAYIVLNPDSSVGELTTADCDLDPDDVAAYAEVAEQLFGQPIVYLEYSGMLGEPSFVKTAADALDSATLFYGGGIHDYNSAYEMAQYADTIIVGDLVHDQGIEAVRETVRGVQDAK</sequence>
<dbReference type="InterPro" id="IPR008205">
    <property type="entry name" value="GGGP_HepGP_synthase"/>
</dbReference>
<dbReference type="GO" id="GO:0046474">
    <property type="term" value="P:glycerophospholipid biosynthetic process"/>
    <property type="evidence" value="ECO:0007669"/>
    <property type="project" value="UniProtKB-UniRule"/>
</dbReference>
<reference evidence="11" key="1">
    <citation type="submission" date="2022-04" db="EMBL/GenBank/DDBJ databases">
        <title>Halocatena sp. nov., isolated from a salt lake.</title>
        <authorList>
            <person name="Cui H.-L."/>
        </authorList>
    </citation>
    <scope>NUCLEOTIDE SEQUENCE</scope>
    <source>
        <strain evidence="11">AD-1</strain>
    </source>
</reference>
<keyword evidence="7 10" id="KW-0594">Phospholipid biosynthesis</keyword>
<keyword evidence="6 10" id="KW-0443">Lipid metabolism</keyword>
<keyword evidence="4 10" id="KW-0479">Metal-binding</keyword>
<dbReference type="GO" id="GO:0000287">
    <property type="term" value="F:magnesium ion binding"/>
    <property type="evidence" value="ECO:0007669"/>
    <property type="project" value="UniProtKB-UniRule"/>
</dbReference>
<comment type="subcellular location">
    <subcellularLocation>
        <location evidence="10">Cytoplasm</location>
    </subcellularLocation>
</comment>
<keyword evidence="8 10" id="KW-1208">Phospholipid metabolism</keyword>
<keyword evidence="5 10" id="KW-0460">Magnesium</keyword>
<keyword evidence="1 10" id="KW-0963">Cytoplasm</keyword>
<evidence type="ECO:0000256" key="4">
    <source>
        <dbReference type="ARBA" id="ARBA00022723"/>
    </source>
</evidence>
<keyword evidence="2 10" id="KW-0444">Lipid biosynthesis</keyword>
<feature type="binding site" evidence="10">
    <location>
        <begin position="211"/>
        <end position="212"/>
    </location>
    <ligand>
        <name>sn-glycerol 1-phosphate</name>
        <dbReference type="ChEBI" id="CHEBI:57685"/>
    </ligand>
</feature>
<evidence type="ECO:0000256" key="8">
    <source>
        <dbReference type="ARBA" id="ARBA00023264"/>
    </source>
</evidence>
<dbReference type="NCBIfam" id="TIGR04147">
    <property type="entry name" value="GGGPS_Halobact"/>
    <property type="match status" value="1"/>
</dbReference>
<evidence type="ECO:0000256" key="7">
    <source>
        <dbReference type="ARBA" id="ARBA00023209"/>
    </source>
</evidence>
<evidence type="ECO:0000256" key="2">
    <source>
        <dbReference type="ARBA" id="ARBA00022516"/>
    </source>
</evidence>
<dbReference type="InterPro" id="IPR026417">
    <property type="entry name" value="GGGPS_halobacteria"/>
</dbReference>
<dbReference type="CDD" id="cd02812">
    <property type="entry name" value="PcrB_like"/>
    <property type="match status" value="1"/>
</dbReference>
<dbReference type="RefSeq" id="WP_247992708.1">
    <property type="nucleotide sequence ID" value="NZ_CP096019.1"/>
</dbReference>
<dbReference type="GO" id="GO:0047294">
    <property type="term" value="F:phosphoglycerol geranylgeranyltransferase activity"/>
    <property type="evidence" value="ECO:0007669"/>
    <property type="project" value="UniProtKB-UniRule"/>
</dbReference>
<dbReference type="Pfam" id="PF01884">
    <property type="entry name" value="PcrB"/>
    <property type="match status" value="1"/>
</dbReference>
<dbReference type="NCBIfam" id="TIGR01768">
    <property type="entry name" value="GGGP-family"/>
    <property type="match status" value="1"/>
</dbReference>
<dbReference type="KEGG" id="haad:MW046_08620"/>
<dbReference type="PANTHER" id="PTHR40029:SF2">
    <property type="entry name" value="HEPTAPRENYLGLYCERYL PHOSPHATE SYNTHASE"/>
    <property type="match status" value="1"/>
</dbReference>
<evidence type="ECO:0000313" key="11">
    <source>
        <dbReference type="EMBL" id="UPM42030.1"/>
    </source>
</evidence>
<evidence type="ECO:0000256" key="9">
    <source>
        <dbReference type="ARBA" id="ARBA00047288"/>
    </source>
</evidence>